<evidence type="ECO:0000256" key="7">
    <source>
        <dbReference type="ARBA" id="ARBA00023136"/>
    </source>
</evidence>
<protein>
    <submittedName>
        <fullName evidence="12">ATP-binding cassette domain-containing protein</fullName>
    </submittedName>
</protein>
<evidence type="ECO:0000256" key="5">
    <source>
        <dbReference type="ARBA" id="ARBA00022840"/>
    </source>
</evidence>
<dbReference type="OrthoDB" id="3169708at2"/>
<feature type="domain" description="ABC transporter" evidence="10">
    <location>
        <begin position="294"/>
        <end position="527"/>
    </location>
</feature>
<evidence type="ECO:0000259" key="11">
    <source>
        <dbReference type="PROSITE" id="PS50928"/>
    </source>
</evidence>
<keyword evidence="4" id="KW-0547">Nucleotide-binding</keyword>
<keyword evidence="6 8" id="KW-1133">Transmembrane helix</keyword>
<dbReference type="InterPro" id="IPR015854">
    <property type="entry name" value="ABC_transpr_LolD-like"/>
</dbReference>
<keyword evidence="3 8" id="KW-0812">Transmembrane</keyword>
<comment type="similarity">
    <text evidence="2">Belongs to the ABC transporter superfamily.</text>
</comment>
<keyword evidence="5 12" id="KW-0067">ATP-binding</keyword>
<evidence type="ECO:0000256" key="3">
    <source>
        <dbReference type="ARBA" id="ARBA00022692"/>
    </source>
</evidence>
<dbReference type="InterPro" id="IPR035906">
    <property type="entry name" value="MetI-like_sf"/>
</dbReference>
<accession>A0A8B3FRE8</accession>
<dbReference type="SUPFAM" id="SSF52540">
    <property type="entry name" value="P-loop containing nucleoside triphosphate hydrolases"/>
    <property type="match status" value="2"/>
</dbReference>
<evidence type="ECO:0000256" key="2">
    <source>
        <dbReference type="ARBA" id="ARBA00005417"/>
    </source>
</evidence>
<dbReference type="InterPro" id="IPR027417">
    <property type="entry name" value="P-loop_NTPase"/>
</dbReference>
<dbReference type="InterPro" id="IPR003439">
    <property type="entry name" value="ABC_transporter-like_ATP-bd"/>
</dbReference>
<evidence type="ECO:0000256" key="4">
    <source>
        <dbReference type="ARBA" id="ARBA00022741"/>
    </source>
</evidence>
<dbReference type="EMBL" id="RCIW01000014">
    <property type="protein sequence ID" value="RLP08368.1"/>
    <property type="molecule type" value="Genomic_DNA"/>
</dbReference>
<dbReference type="Pfam" id="PF00528">
    <property type="entry name" value="BPD_transp_1"/>
    <property type="match status" value="1"/>
</dbReference>
<dbReference type="CDD" id="cd06261">
    <property type="entry name" value="TM_PBP2"/>
    <property type="match status" value="1"/>
</dbReference>
<keyword evidence="7 8" id="KW-0472">Membrane</keyword>
<sequence length="749" mass="76489">MPRGTTMGARCSGPLRTGAPVVVLLAVIVAVGAGPALAPHSITEPLGAPWGVAPGALLGTDSLGRDVWSRTLAGGVRLVQASIPIGLAITALGAVLGLLATRSARLSRLLGVVTATTMAVPGSVMVLCCAVVLPSVAAVALGMLFLGVPFSARIIRAAAGPMLDAEFLRAAERRGEGHGYIVVGELLPALSGTIIADAAIRVLAALQLLAALHVLGFGPPPPAADWAMMVRENLPGVTLAPWSVAAPAAALAGVSVTVMLCLNALSRSLAPSAAARGGRTGRLPRGGAVADELLRVRELRLGPASEPLVRIAELTLAPGEILGVCGPSGAGKSSLAETLAGAPRPGLELSAAEFVIAGRALPRGERARARLRRRLIGWSEQDPIRTIDGRRTVTDVIADGRRLAGRVPGLLERLGLPRGLGDRPARALSGGQAVRICLARALAGEPAIIVLDEPTAGLDPDTIGVVTSALGDFAATGGGAIVISHDLPWLATVADRVIEVREGLARPVEGAPQITADAAPPARLSSCGERLLGHWSGLSVDVEGRSSLLPWDLDLHAGEIVAVLAPSGSGKSSVLRALGGDRLPSQVRVGGEGLPGEGGVDPGRTQLMVQDSATALNPGRSLRAQVARQARVVAGLPRRDALLAAGHALAELGLHEPVISRRPGECSGGERQRAALARALVIPAPVLLLDEPTSALDPASRARVMGLLRERARAGHGILVATHDEEAARAADRSMRPPLAQDAQEATVS</sequence>
<name>A0A8B3FRE8_9ACTN</name>
<dbReference type="Pfam" id="PF00005">
    <property type="entry name" value="ABC_tran"/>
    <property type="match status" value="2"/>
</dbReference>
<keyword evidence="8" id="KW-0813">Transport</keyword>
<proteinExistence type="inferred from homology"/>
<evidence type="ECO:0000259" key="10">
    <source>
        <dbReference type="PROSITE" id="PS50893"/>
    </source>
</evidence>
<gene>
    <name evidence="12" type="ORF">D7U36_09530</name>
</gene>
<dbReference type="PROSITE" id="PS00211">
    <property type="entry name" value="ABC_TRANSPORTER_1"/>
    <property type="match status" value="2"/>
</dbReference>
<dbReference type="Proteomes" id="UP000279336">
    <property type="component" value="Unassembled WGS sequence"/>
</dbReference>
<reference evidence="12 13" key="1">
    <citation type="submission" date="2018-10" db="EMBL/GenBank/DDBJ databases">
        <title>Propionibacterium australiense Genome Sequencing and Assembly.</title>
        <authorList>
            <person name="Bernier A.-M."/>
            <person name="Bernard K."/>
        </authorList>
    </citation>
    <scope>NUCLEOTIDE SEQUENCE [LARGE SCALE GENOMIC DNA]</scope>
    <source>
        <strain evidence="12 13">NML98A078</strain>
    </source>
</reference>
<evidence type="ECO:0000256" key="6">
    <source>
        <dbReference type="ARBA" id="ARBA00022989"/>
    </source>
</evidence>
<dbReference type="PROSITE" id="PS50893">
    <property type="entry name" value="ABC_TRANSPORTER_2"/>
    <property type="match status" value="2"/>
</dbReference>
<organism evidence="12 13">
    <name type="scientific">Propionibacterium australiense</name>
    <dbReference type="NCBI Taxonomy" id="119981"/>
    <lineage>
        <taxon>Bacteria</taxon>
        <taxon>Bacillati</taxon>
        <taxon>Actinomycetota</taxon>
        <taxon>Actinomycetes</taxon>
        <taxon>Propionibacteriales</taxon>
        <taxon>Propionibacteriaceae</taxon>
        <taxon>Propionibacterium</taxon>
    </lineage>
</organism>
<feature type="transmembrane region" description="Helical" evidence="8">
    <location>
        <begin position="78"/>
        <end position="100"/>
    </location>
</feature>
<dbReference type="SMART" id="SM00382">
    <property type="entry name" value="AAA"/>
    <property type="match status" value="2"/>
</dbReference>
<evidence type="ECO:0000256" key="1">
    <source>
        <dbReference type="ARBA" id="ARBA00004141"/>
    </source>
</evidence>
<dbReference type="PANTHER" id="PTHR24220">
    <property type="entry name" value="IMPORT ATP-BINDING PROTEIN"/>
    <property type="match status" value="1"/>
</dbReference>
<dbReference type="SUPFAM" id="SSF161098">
    <property type="entry name" value="MetI-like"/>
    <property type="match status" value="1"/>
</dbReference>
<dbReference type="PROSITE" id="PS50928">
    <property type="entry name" value="ABC_TM1"/>
    <property type="match status" value="1"/>
</dbReference>
<feature type="domain" description="ABC transporter" evidence="10">
    <location>
        <begin position="522"/>
        <end position="748"/>
    </location>
</feature>
<dbReference type="AlphaFoldDB" id="A0A8B3FRE8"/>
<comment type="similarity">
    <text evidence="8">Belongs to the binding-protein-dependent transport system permease family.</text>
</comment>
<dbReference type="GO" id="GO:0016887">
    <property type="term" value="F:ATP hydrolysis activity"/>
    <property type="evidence" value="ECO:0007669"/>
    <property type="project" value="InterPro"/>
</dbReference>
<evidence type="ECO:0000313" key="12">
    <source>
        <dbReference type="EMBL" id="RLP08368.1"/>
    </source>
</evidence>
<dbReference type="InterPro" id="IPR003593">
    <property type="entry name" value="AAA+_ATPase"/>
</dbReference>
<dbReference type="InterPro" id="IPR017871">
    <property type="entry name" value="ABC_transporter-like_CS"/>
</dbReference>
<evidence type="ECO:0000313" key="13">
    <source>
        <dbReference type="Proteomes" id="UP000279336"/>
    </source>
</evidence>
<comment type="caution">
    <text evidence="12">The sequence shown here is derived from an EMBL/GenBank/DDBJ whole genome shotgun (WGS) entry which is preliminary data.</text>
</comment>
<dbReference type="GO" id="GO:0005886">
    <property type="term" value="C:plasma membrane"/>
    <property type="evidence" value="ECO:0007669"/>
    <property type="project" value="UniProtKB-SubCell"/>
</dbReference>
<feature type="transmembrane region" description="Helical" evidence="8">
    <location>
        <begin position="21"/>
        <end position="42"/>
    </location>
</feature>
<evidence type="ECO:0000256" key="8">
    <source>
        <dbReference type="RuleBase" id="RU363032"/>
    </source>
</evidence>
<comment type="subcellular location">
    <subcellularLocation>
        <location evidence="8">Cell membrane</location>
        <topology evidence="8">Multi-pass membrane protein</topology>
    </subcellularLocation>
    <subcellularLocation>
        <location evidence="1">Membrane</location>
        <topology evidence="1">Multi-pass membrane protein</topology>
    </subcellularLocation>
</comment>
<dbReference type="GO" id="GO:0022857">
    <property type="term" value="F:transmembrane transporter activity"/>
    <property type="evidence" value="ECO:0007669"/>
    <property type="project" value="TreeGrafter"/>
</dbReference>
<dbReference type="PANTHER" id="PTHR24220:SF689">
    <property type="entry name" value="LIPOPROTEIN-RELEASING SYSTEM ATP-BINDING PROTEIN LOLD"/>
    <property type="match status" value="1"/>
</dbReference>
<feature type="region of interest" description="Disordered" evidence="9">
    <location>
        <begin position="728"/>
        <end position="749"/>
    </location>
</feature>
<dbReference type="Gene3D" id="3.40.50.300">
    <property type="entry name" value="P-loop containing nucleotide triphosphate hydrolases"/>
    <property type="match status" value="2"/>
</dbReference>
<evidence type="ECO:0000256" key="9">
    <source>
        <dbReference type="SAM" id="MobiDB-lite"/>
    </source>
</evidence>
<dbReference type="GO" id="GO:0005524">
    <property type="term" value="F:ATP binding"/>
    <property type="evidence" value="ECO:0007669"/>
    <property type="project" value="UniProtKB-KW"/>
</dbReference>
<dbReference type="InterPro" id="IPR000515">
    <property type="entry name" value="MetI-like"/>
</dbReference>
<feature type="domain" description="ABC transmembrane type-1" evidence="11">
    <location>
        <begin position="79"/>
        <end position="266"/>
    </location>
</feature>